<organism evidence="1">
    <name type="scientific">marine sediment metagenome</name>
    <dbReference type="NCBI Taxonomy" id="412755"/>
    <lineage>
        <taxon>unclassified sequences</taxon>
        <taxon>metagenomes</taxon>
        <taxon>ecological metagenomes</taxon>
    </lineage>
</organism>
<dbReference type="EMBL" id="LAZR01002573">
    <property type="protein sequence ID" value="KKN28321.1"/>
    <property type="molecule type" value="Genomic_DNA"/>
</dbReference>
<proteinExistence type="predicted"/>
<gene>
    <name evidence="1" type="ORF">LCGC14_0855660</name>
</gene>
<protein>
    <submittedName>
        <fullName evidence="1">Uncharacterized protein</fullName>
    </submittedName>
</protein>
<sequence>MKVIQIEEKRFKELFDSACTDLHLDKCLNADNHYNSDAEYKSALNGMHRRFVHVIQRLQGSLEKS</sequence>
<dbReference type="AlphaFoldDB" id="A0A0F9RTM6"/>
<name>A0A0F9RTM6_9ZZZZ</name>
<comment type="caution">
    <text evidence="1">The sequence shown here is derived from an EMBL/GenBank/DDBJ whole genome shotgun (WGS) entry which is preliminary data.</text>
</comment>
<evidence type="ECO:0000313" key="1">
    <source>
        <dbReference type="EMBL" id="KKN28321.1"/>
    </source>
</evidence>
<reference evidence="1" key="1">
    <citation type="journal article" date="2015" name="Nature">
        <title>Complex archaea that bridge the gap between prokaryotes and eukaryotes.</title>
        <authorList>
            <person name="Spang A."/>
            <person name="Saw J.H."/>
            <person name="Jorgensen S.L."/>
            <person name="Zaremba-Niedzwiedzka K."/>
            <person name="Martijn J."/>
            <person name="Lind A.E."/>
            <person name="van Eijk R."/>
            <person name="Schleper C."/>
            <person name="Guy L."/>
            <person name="Ettema T.J."/>
        </authorList>
    </citation>
    <scope>NUCLEOTIDE SEQUENCE</scope>
</reference>
<accession>A0A0F9RTM6</accession>